<reference evidence="4" key="1">
    <citation type="submission" date="2022-11" db="UniProtKB">
        <authorList>
            <consortium name="WormBaseParasite"/>
        </authorList>
    </citation>
    <scope>IDENTIFICATION</scope>
</reference>
<evidence type="ECO:0000313" key="3">
    <source>
        <dbReference type="Proteomes" id="UP000887574"/>
    </source>
</evidence>
<proteinExistence type="predicted"/>
<keyword evidence="1" id="KW-0175">Coiled coil</keyword>
<keyword evidence="3" id="KW-1185">Reference proteome</keyword>
<feature type="coiled-coil region" evidence="1">
    <location>
        <begin position="47"/>
        <end position="114"/>
    </location>
</feature>
<dbReference type="AlphaFoldDB" id="A0A915EFI6"/>
<dbReference type="Proteomes" id="UP000887574">
    <property type="component" value="Unplaced"/>
</dbReference>
<feature type="region of interest" description="Disordered" evidence="2">
    <location>
        <begin position="127"/>
        <end position="180"/>
    </location>
</feature>
<protein>
    <submittedName>
        <fullName evidence="4">Uncharacterized protein</fullName>
    </submittedName>
</protein>
<name>A0A915EFI6_9BILA</name>
<organism evidence="3 4">
    <name type="scientific">Ditylenchus dipsaci</name>
    <dbReference type="NCBI Taxonomy" id="166011"/>
    <lineage>
        <taxon>Eukaryota</taxon>
        <taxon>Metazoa</taxon>
        <taxon>Ecdysozoa</taxon>
        <taxon>Nematoda</taxon>
        <taxon>Chromadorea</taxon>
        <taxon>Rhabditida</taxon>
        <taxon>Tylenchina</taxon>
        <taxon>Tylenchomorpha</taxon>
        <taxon>Sphaerularioidea</taxon>
        <taxon>Anguinidae</taxon>
        <taxon>Anguininae</taxon>
        <taxon>Ditylenchus</taxon>
    </lineage>
</organism>
<dbReference type="Gene3D" id="1.10.287.1490">
    <property type="match status" value="1"/>
</dbReference>
<accession>A0A915EFI6</accession>
<dbReference type="WBParaSite" id="jg6138">
    <property type="protein sequence ID" value="jg6138"/>
    <property type="gene ID" value="jg6138"/>
</dbReference>
<evidence type="ECO:0000256" key="2">
    <source>
        <dbReference type="SAM" id="MobiDB-lite"/>
    </source>
</evidence>
<sequence>MRREVETHKNHVEALEMDKRRVEGVIRQTMMERQALDKSLGTMEKENTELYRNCSILQNQLSQLEHENNSRSTEINNRTRIKLETEINKLNQEKRQLEKLINQREQNYAQKEKVLDGQIRDLQHQLDAEKRRRRQIPSPNLPGPSTPSISSEHHYAAIRRTTVRRRSVDLTRSQRAPFRP</sequence>
<evidence type="ECO:0000256" key="1">
    <source>
        <dbReference type="SAM" id="Coils"/>
    </source>
</evidence>
<evidence type="ECO:0000313" key="4">
    <source>
        <dbReference type="WBParaSite" id="jg6138"/>
    </source>
</evidence>